<dbReference type="InterPro" id="IPR013830">
    <property type="entry name" value="SGNH_hydro"/>
</dbReference>
<feature type="domain" description="SGNH hydrolase-type esterase" evidence="1">
    <location>
        <begin position="200"/>
        <end position="312"/>
    </location>
</feature>
<protein>
    <submittedName>
        <fullName evidence="2">GDSL-type esterase/lipase family protein</fullName>
    </submittedName>
</protein>
<gene>
    <name evidence="2" type="ORF">V6984_17205</name>
</gene>
<dbReference type="InterPro" id="IPR036514">
    <property type="entry name" value="SGNH_hydro_sf"/>
</dbReference>
<keyword evidence="3" id="KW-1185">Reference proteome</keyword>
<evidence type="ECO:0000259" key="1">
    <source>
        <dbReference type="Pfam" id="PF13472"/>
    </source>
</evidence>
<dbReference type="Gene3D" id="3.40.50.1110">
    <property type="entry name" value="SGNH hydrolase"/>
    <property type="match status" value="1"/>
</dbReference>
<evidence type="ECO:0000313" key="3">
    <source>
        <dbReference type="Proteomes" id="UP001451571"/>
    </source>
</evidence>
<sequence length="328" mass="36931">MKWIKKCPLFLILVISGVLFTLVGIVGKNSIYKDYEYHFADTPFLALTLEGISRGEYPWEPFRYGSVIEVVSGALNLPIGSEEEQGKDALGAGGQSDTESLFEEEIPAEAAGEEVALGEESADRTYDFVQVGEEYFDDAVFIGDSRTVGLFEYGGMEEQCDFFAKTSLTIYDVFTEPIVKDEETGDKITVEAALQKKQYGKIYLMLGINELGTGTTKTFTEEYKKVVGRLEELQPGAVIFVEGIMRVTGTKNETDPIFNNTNINERNEAIEKIADNIKIFYIDVNEAVCDEHGNLEEDYTTDEIHLKAQYYEKWKQFLMSKGIVRDEE</sequence>
<evidence type="ECO:0000313" key="2">
    <source>
        <dbReference type="EMBL" id="XAH73227.1"/>
    </source>
</evidence>
<organism evidence="2 3">
    <name type="scientific">Kineothrix sedimenti</name>
    <dbReference type="NCBI Taxonomy" id="3123317"/>
    <lineage>
        <taxon>Bacteria</taxon>
        <taxon>Bacillati</taxon>
        <taxon>Bacillota</taxon>
        <taxon>Clostridia</taxon>
        <taxon>Lachnospirales</taxon>
        <taxon>Lachnospiraceae</taxon>
        <taxon>Kineothrix</taxon>
    </lineage>
</organism>
<name>A0ABZ3EV71_9FIRM</name>
<dbReference type="Proteomes" id="UP001451571">
    <property type="component" value="Chromosome"/>
</dbReference>
<reference evidence="2 3" key="1">
    <citation type="submission" date="2024-02" db="EMBL/GenBank/DDBJ databases">
        <title>Bacterial strain from lacustrine sediment.</title>
        <authorList>
            <person name="Petit C."/>
            <person name="Fadhlaoui K."/>
        </authorList>
    </citation>
    <scope>NUCLEOTIDE SEQUENCE [LARGE SCALE GENOMIC DNA]</scope>
    <source>
        <strain evidence="2 3">IPX-CK</strain>
    </source>
</reference>
<dbReference type="SUPFAM" id="SSF52266">
    <property type="entry name" value="SGNH hydrolase"/>
    <property type="match status" value="1"/>
</dbReference>
<accession>A0ABZ3EV71</accession>
<dbReference type="RefSeq" id="WP_342756834.1">
    <property type="nucleotide sequence ID" value="NZ_CP146256.1"/>
</dbReference>
<dbReference type="EMBL" id="CP146256">
    <property type="protein sequence ID" value="XAH73227.1"/>
    <property type="molecule type" value="Genomic_DNA"/>
</dbReference>
<dbReference type="Pfam" id="PF13472">
    <property type="entry name" value="Lipase_GDSL_2"/>
    <property type="match status" value="1"/>
</dbReference>
<proteinExistence type="predicted"/>